<feature type="compositionally biased region" description="Basic residues" evidence="1">
    <location>
        <begin position="89"/>
        <end position="112"/>
    </location>
</feature>
<evidence type="ECO:0000313" key="3">
    <source>
        <dbReference type="Proteomes" id="UP000053593"/>
    </source>
</evidence>
<dbReference type="HOGENOM" id="CLU_1959827_0_0_1"/>
<protein>
    <submittedName>
        <fullName evidence="2">Uncharacterized protein</fullName>
    </submittedName>
</protein>
<keyword evidence="3" id="KW-1185">Reference proteome</keyword>
<dbReference type="EMBL" id="KN834765">
    <property type="protein sequence ID" value="KIK63249.1"/>
    <property type="molecule type" value="Genomic_DNA"/>
</dbReference>
<organism evidence="2 3">
    <name type="scientific">Collybiopsis luxurians FD-317 M1</name>
    <dbReference type="NCBI Taxonomy" id="944289"/>
    <lineage>
        <taxon>Eukaryota</taxon>
        <taxon>Fungi</taxon>
        <taxon>Dikarya</taxon>
        <taxon>Basidiomycota</taxon>
        <taxon>Agaricomycotina</taxon>
        <taxon>Agaricomycetes</taxon>
        <taxon>Agaricomycetidae</taxon>
        <taxon>Agaricales</taxon>
        <taxon>Marasmiineae</taxon>
        <taxon>Omphalotaceae</taxon>
        <taxon>Collybiopsis</taxon>
        <taxon>Collybiopsis luxurians</taxon>
    </lineage>
</organism>
<name>A0A0D0CK53_9AGAR</name>
<evidence type="ECO:0000313" key="2">
    <source>
        <dbReference type="EMBL" id="KIK63249.1"/>
    </source>
</evidence>
<sequence length="128" mass="15657">MSNTETYKKTEEERIQEEIDWLATEEQLEMERAQIHRESIAFQRMQLEQVKQTVEEEQKQKKEEKHQKVEAEAERKAEAARRAEEEKRGRRSKKTQSRLKKRPKERKRKKQRYGSSSWGRWPAVQNWD</sequence>
<evidence type="ECO:0000256" key="1">
    <source>
        <dbReference type="SAM" id="MobiDB-lite"/>
    </source>
</evidence>
<gene>
    <name evidence="2" type="ORF">GYMLUDRAFT_242290</name>
</gene>
<feature type="compositionally biased region" description="Basic and acidic residues" evidence="1">
    <location>
        <begin position="53"/>
        <end position="88"/>
    </location>
</feature>
<proteinExistence type="predicted"/>
<dbReference type="AlphaFoldDB" id="A0A0D0CK53"/>
<accession>A0A0D0CK53</accession>
<dbReference type="Proteomes" id="UP000053593">
    <property type="component" value="Unassembled WGS sequence"/>
</dbReference>
<reference evidence="2 3" key="1">
    <citation type="submission" date="2014-04" db="EMBL/GenBank/DDBJ databases">
        <title>Evolutionary Origins and Diversification of the Mycorrhizal Mutualists.</title>
        <authorList>
            <consortium name="DOE Joint Genome Institute"/>
            <consortium name="Mycorrhizal Genomics Consortium"/>
            <person name="Kohler A."/>
            <person name="Kuo A."/>
            <person name="Nagy L.G."/>
            <person name="Floudas D."/>
            <person name="Copeland A."/>
            <person name="Barry K.W."/>
            <person name="Cichocki N."/>
            <person name="Veneault-Fourrey C."/>
            <person name="LaButti K."/>
            <person name="Lindquist E.A."/>
            <person name="Lipzen A."/>
            <person name="Lundell T."/>
            <person name="Morin E."/>
            <person name="Murat C."/>
            <person name="Riley R."/>
            <person name="Ohm R."/>
            <person name="Sun H."/>
            <person name="Tunlid A."/>
            <person name="Henrissat B."/>
            <person name="Grigoriev I.V."/>
            <person name="Hibbett D.S."/>
            <person name="Martin F."/>
        </authorList>
    </citation>
    <scope>NUCLEOTIDE SEQUENCE [LARGE SCALE GENOMIC DNA]</scope>
    <source>
        <strain evidence="2 3">FD-317 M1</strain>
    </source>
</reference>
<feature type="region of interest" description="Disordered" evidence="1">
    <location>
        <begin position="51"/>
        <end position="128"/>
    </location>
</feature>